<dbReference type="Proteomes" id="UP000182135">
    <property type="component" value="Unassembled WGS sequence"/>
</dbReference>
<dbReference type="eggNOG" id="COG1722">
    <property type="taxonomic scope" value="Bacteria"/>
</dbReference>
<evidence type="ECO:0000313" key="8">
    <source>
        <dbReference type="EMBL" id="SFF50075.1"/>
    </source>
</evidence>
<comment type="similarity">
    <text evidence="1 6">Belongs to the XseB family.</text>
</comment>
<keyword evidence="9" id="KW-1185">Reference proteome</keyword>
<comment type="subunit">
    <text evidence="6">Heterooligomer composed of large and small subunits.</text>
</comment>
<organism evidence="8 9">
    <name type="scientific">Clostridium cadaveris</name>
    <dbReference type="NCBI Taxonomy" id="1529"/>
    <lineage>
        <taxon>Bacteria</taxon>
        <taxon>Bacillati</taxon>
        <taxon>Bacillota</taxon>
        <taxon>Clostridia</taxon>
        <taxon>Eubacteriales</taxon>
        <taxon>Clostridiaceae</taxon>
        <taxon>Clostridium</taxon>
    </lineage>
</organism>
<name>A0A1I2J5W3_9CLOT</name>
<keyword evidence="7" id="KW-0175">Coiled coil</keyword>
<keyword evidence="3 6" id="KW-0540">Nuclease</keyword>
<dbReference type="PANTHER" id="PTHR34137">
    <property type="entry name" value="EXODEOXYRIBONUCLEASE 7 SMALL SUBUNIT"/>
    <property type="match status" value="1"/>
</dbReference>
<evidence type="ECO:0000256" key="3">
    <source>
        <dbReference type="ARBA" id="ARBA00022722"/>
    </source>
</evidence>
<dbReference type="Gene3D" id="1.10.287.1040">
    <property type="entry name" value="Exonuclease VII, small subunit"/>
    <property type="match status" value="1"/>
</dbReference>
<dbReference type="InterPro" id="IPR003761">
    <property type="entry name" value="Exonuc_VII_S"/>
</dbReference>
<comment type="function">
    <text evidence="6">Bidirectionally degrades single-stranded DNA into large acid-insoluble oligonucleotides, which are then degraded further into small acid-soluble oligonucleotides.</text>
</comment>
<protein>
    <recommendedName>
        <fullName evidence="6">Exodeoxyribonuclease 7 small subunit</fullName>
        <ecNumber evidence="6">3.1.11.6</ecNumber>
    </recommendedName>
    <alternativeName>
        <fullName evidence="6">Exodeoxyribonuclease VII small subunit</fullName>
        <shortName evidence="6">Exonuclease VII small subunit</shortName>
    </alternativeName>
</protein>
<dbReference type="Pfam" id="PF02609">
    <property type="entry name" value="Exonuc_VII_S"/>
    <property type="match status" value="1"/>
</dbReference>
<dbReference type="GO" id="GO:0005829">
    <property type="term" value="C:cytosol"/>
    <property type="evidence" value="ECO:0007669"/>
    <property type="project" value="TreeGrafter"/>
</dbReference>
<dbReference type="STRING" id="1529.SAMN04487885_101160"/>
<dbReference type="GO" id="GO:0006308">
    <property type="term" value="P:DNA catabolic process"/>
    <property type="evidence" value="ECO:0007669"/>
    <property type="project" value="UniProtKB-UniRule"/>
</dbReference>
<evidence type="ECO:0000256" key="6">
    <source>
        <dbReference type="HAMAP-Rule" id="MF_00337"/>
    </source>
</evidence>
<proteinExistence type="inferred from homology"/>
<dbReference type="AlphaFoldDB" id="A0A1I2J5W3"/>
<accession>A0A1I2J5W3</accession>
<gene>
    <name evidence="6" type="primary">xseB</name>
    <name evidence="8" type="ORF">SAMN04487885_101160</name>
</gene>
<dbReference type="EC" id="3.1.11.6" evidence="6"/>
<dbReference type="InterPro" id="IPR037004">
    <property type="entry name" value="Exonuc_VII_ssu_sf"/>
</dbReference>
<dbReference type="GeneID" id="90544771"/>
<dbReference type="HAMAP" id="MF_00337">
    <property type="entry name" value="Exonuc_7_S"/>
    <property type="match status" value="1"/>
</dbReference>
<evidence type="ECO:0000256" key="7">
    <source>
        <dbReference type="SAM" id="Coils"/>
    </source>
</evidence>
<comment type="catalytic activity">
    <reaction evidence="6">
        <text>Exonucleolytic cleavage in either 5'- to 3'- or 3'- to 5'-direction to yield nucleoside 5'-phosphates.</text>
        <dbReference type="EC" id="3.1.11.6"/>
    </reaction>
</comment>
<keyword evidence="5 6" id="KW-0269">Exonuclease</keyword>
<keyword evidence="4 6" id="KW-0378">Hydrolase</keyword>
<comment type="subcellular location">
    <subcellularLocation>
        <location evidence="6">Cytoplasm</location>
    </subcellularLocation>
</comment>
<dbReference type="OrthoDB" id="1924430at2"/>
<keyword evidence="2 6" id="KW-0963">Cytoplasm</keyword>
<evidence type="ECO:0000256" key="5">
    <source>
        <dbReference type="ARBA" id="ARBA00022839"/>
    </source>
</evidence>
<reference evidence="8 9" key="1">
    <citation type="submission" date="2016-10" db="EMBL/GenBank/DDBJ databases">
        <authorList>
            <person name="de Groot N.N."/>
        </authorList>
    </citation>
    <scope>NUCLEOTIDE SEQUENCE [LARGE SCALE GENOMIC DNA]</scope>
    <source>
        <strain evidence="8 9">NLAE-zl-G419</strain>
    </source>
</reference>
<evidence type="ECO:0000256" key="1">
    <source>
        <dbReference type="ARBA" id="ARBA00009998"/>
    </source>
</evidence>
<dbReference type="GO" id="GO:0008855">
    <property type="term" value="F:exodeoxyribonuclease VII activity"/>
    <property type="evidence" value="ECO:0007669"/>
    <property type="project" value="UniProtKB-UniRule"/>
</dbReference>
<dbReference type="SUPFAM" id="SSF116842">
    <property type="entry name" value="XseB-like"/>
    <property type="match status" value="1"/>
</dbReference>
<evidence type="ECO:0000256" key="4">
    <source>
        <dbReference type="ARBA" id="ARBA00022801"/>
    </source>
</evidence>
<dbReference type="PANTHER" id="PTHR34137:SF1">
    <property type="entry name" value="EXODEOXYRIBONUCLEASE 7 SMALL SUBUNIT"/>
    <property type="match status" value="1"/>
</dbReference>
<dbReference type="NCBIfam" id="TIGR01280">
    <property type="entry name" value="xseB"/>
    <property type="match status" value="1"/>
</dbReference>
<dbReference type="GO" id="GO:0009318">
    <property type="term" value="C:exodeoxyribonuclease VII complex"/>
    <property type="evidence" value="ECO:0007669"/>
    <property type="project" value="UniProtKB-UniRule"/>
</dbReference>
<dbReference type="RefSeq" id="WP_027638370.1">
    <property type="nucleotide sequence ID" value="NZ_BAAACD010000029.1"/>
</dbReference>
<dbReference type="EMBL" id="FOOE01000001">
    <property type="protein sequence ID" value="SFF50075.1"/>
    <property type="molecule type" value="Genomic_DNA"/>
</dbReference>
<evidence type="ECO:0000256" key="2">
    <source>
        <dbReference type="ARBA" id="ARBA00022490"/>
    </source>
</evidence>
<evidence type="ECO:0000313" key="9">
    <source>
        <dbReference type="Proteomes" id="UP000182135"/>
    </source>
</evidence>
<dbReference type="PIRSF" id="PIRSF006488">
    <property type="entry name" value="Exonuc_VII_S"/>
    <property type="match status" value="1"/>
</dbReference>
<feature type="coiled-coil region" evidence="7">
    <location>
        <begin position="5"/>
        <end position="63"/>
    </location>
</feature>
<sequence length="72" mass="8669">MAKKAEKYEDNLEKLRDIVNIMDKNELPLEEAMKKYEEGIKLCNKLYATLKNYEEKILILNNEDKEEEFKEI</sequence>